<dbReference type="STRING" id="630515.SAMN04489812_1247"/>
<dbReference type="RefSeq" id="WP_091521524.1">
    <property type="nucleotide sequence ID" value="NZ_LT629772.1"/>
</dbReference>
<dbReference type="SUPFAM" id="SSF55961">
    <property type="entry name" value="Bet v1-like"/>
    <property type="match status" value="1"/>
</dbReference>
<reference evidence="4 5" key="1">
    <citation type="submission" date="2016-10" db="EMBL/GenBank/DDBJ databases">
        <authorList>
            <person name="de Groot N.N."/>
        </authorList>
    </citation>
    <scope>NUCLEOTIDE SEQUENCE [LARGE SCALE GENOMIC DNA]</scope>
    <source>
        <strain evidence="4 5">DSM 21800</strain>
    </source>
</reference>
<dbReference type="Pfam" id="PF08327">
    <property type="entry name" value="AHSA1"/>
    <property type="match status" value="1"/>
</dbReference>
<evidence type="ECO:0000259" key="3">
    <source>
        <dbReference type="Pfam" id="PF08327"/>
    </source>
</evidence>
<dbReference type="OrthoDB" id="8117292at2"/>
<proteinExistence type="inferred from homology"/>
<dbReference type="Proteomes" id="UP000199103">
    <property type="component" value="Chromosome I"/>
</dbReference>
<evidence type="ECO:0000256" key="2">
    <source>
        <dbReference type="SAM" id="MobiDB-lite"/>
    </source>
</evidence>
<dbReference type="InterPro" id="IPR013538">
    <property type="entry name" value="ASHA1/2-like_C"/>
</dbReference>
<dbReference type="Gene3D" id="3.30.530.20">
    <property type="match status" value="1"/>
</dbReference>
<dbReference type="CDD" id="cd08899">
    <property type="entry name" value="SRPBCC_CalC_Aha1-like_6"/>
    <property type="match status" value="1"/>
</dbReference>
<dbReference type="AlphaFoldDB" id="A0A1H1QEX4"/>
<evidence type="ECO:0000313" key="4">
    <source>
        <dbReference type="EMBL" id="SDS22032.1"/>
    </source>
</evidence>
<dbReference type="InterPro" id="IPR023393">
    <property type="entry name" value="START-like_dom_sf"/>
</dbReference>
<sequence length="183" mass="20070">MNTRTRQDFDPGPLKPATISPAGGRWTLVYRQQFNHSPQAVWAALTDPDQLSAWAPYTADRDLGSTGPATLIMIDGPDRKRLPATVIVADRPAVLEFDWGGQLLRWELQPTTDGTELVLQHTVDERDSLSSMAAGWHLCLLVADAALRGEPFGPITGEAAKEYGWDDLERGYAAEFGRHDTAG</sequence>
<gene>
    <name evidence="4" type="ORF">SAMN04489812_1247</name>
</gene>
<protein>
    <submittedName>
        <fullName evidence="4">Uncharacterized conserved protein YndB, AHSA1/START domain</fullName>
    </submittedName>
</protein>
<accession>A0A1H1QEX4</accession>
<dbReference type="EMBL" id="LT629772">
    <property type="protein sequence ID" value="SDS22032.1"/>
    <property type="molecule type" value="Genomic_DNA"/>
</dbReference>
<organism evidence="4 5">
    <name type="scientific">Microlunatus soli</name>
    <dbReference type="NCBI Taxonomy" id="630515"/>
    <lineage>
        <taxon>Bacteria</taxon>
        <taxon>Bacillati</taxon>
        <taxon>Actinomycetota</taxon>
        <taxon>Actinomycetes</taxon>
        <taxon>Propionibacteriales</taxon>
        <taxon>Propionibacteriaceae</taxon>
        <taxon>Microlunatus</taxon>
    </lineage>
</organism>
<evidence type="ECO:0000313" key="5">
    <source>
        <dbReference type="Proteomes" id="UP000199103"/>
    </source>
</evidence>
<name>A0A1H1QEX4_9ACTN</name>
<feature type="domain" description="Activator of Hsp90 ATPase homologue 1/2-like C-terminal" evidence="3">
    <location>
        <begin position="36"/>
        <end position="140"/>
    </location>
</feature>
<evidence type="ECO:0000256" key="1">
    <source>
        <dbReference type="ARBA" id="ARBA00006817"/>
    </source>
</evidence>
<feature type="region of interest" description="Disordered" evidence="2">
    <location>
        <begin position="1"/>
        <end position="20"/>
    </location>
</feature>
<keyword evidence="5" id="KW-1185">Reference proteome</keyword>
<comment type="similarity">
    <text evidence="1">Belongs to the AHA1 family.</text>
</comment>